<dbReference type="Proteomes" id="UP000821853">
    <property type="component" value="Chromosome 9"/>
</dbReference>
<dbReference type="InterPro" id="IPR001478">
    <property type="entry name" value="PDZ"/>
</dbReference>
<feature type="domain" description="PDZ" evidence="1">
    <location>
        <begin position="27"/>
        <end position="63"/>
    </location>
</feature>
<organism evidence="2 3">
    <name type="scientific">Haemaphysalis longicornis</name>
    <name type="common">Bush tick</name>
    <dbReference type="NCBI Taxonomy" id="44386"/>
    <lineage>
        <taxon>Eukaryota</taxon>
        <taxon>Metazoa</taxon>
        <taxon>Ecdysozoa</taxon>
        <taxon>Arthropoda</taxon>
        <taxon>Chelicerata</taxon>
        <taxon>Arachnida</taxon>
        <taxon>Acari</taxon>
        <taxon>Parasitiformes</taxon>
        <taxon>Ixodida</taxon>
        <taxon>Ixodoidea</taxon>
        <taxon>Ixodidae</taxon>
        <taxon>Haemaphysalinae</taxon>
        <taxon>Haemaphysalis</taxon>
    </lineage>
</organism>
<evidence type="ECO:0000259" key="1">
    <source>
        <dbReference type="Pfam" id="PF00595"/>
    </source>
</evidence>
<keyword evidence="3" id="KW-1185">Reference proteome</keyword>
<dbReference type="Gene3D" id="2.30.42.10">
    <property type="match status" value="1"/>
</dbReference>
<name>A0A9J6H678_HAELO</name>
<protein>
    <recommendedName>
        <fullName evidence="1">PDZ domain-containing protein</fullName>
    </recommendedName>
</protein>
<accession>A0A9J6H678</accession>
<dbReference type="EMBL" id="JABSTR010000011">
    <property type="protein sequence ID" value="KAH9382521.1"/>
    <property type="molecule type" value="Genomic_DNA"/>
</dbReference>
<dbReference type="VEuPathDB" id="VectorBase:HLOH_062458"/>
<reference evidence="2 3" key="1">
    <citation type="journal article" date="2020" name="Cell">
        <title>Large-Scale Comparative Analyses of Tick Genomes Elucidate Their Genetic Diversity and Vector Capacities.</title>
        <authorList>
            <consortium name="Tick Genome and Microbiome Consortium (TIGMIC)"/>
            <person name="Jia N."/>
            <person name="Wang J."/>
            <person name="Shi W."/>
            <person name="Du L."/>
            <person name="Sun Y."/>
            <person name="Zhan W."/>
            <person name="Jiang J.F."/>
            <person name="Wang Q."/>
            <person name="Zhang B."/>
            <person name="Ji P."/>
            <person name="Bell-Sakyi L."/>
            <person name="Cui X.M."/>
            <person name="Yuan T.T."/>
            <person name="Jiang B.G."/>
            <person name="Yang W.F."/>
            <person name="Lam T.T."/>
            <person name="Chang Q.C."/>
            <person name="Ding S.J."/>
            <person name="Wang X.J."/>
            <person name="Zhu J.G."/>
            <person name="Ruan X.D."/>
            <person name="Zhao L."/>
            <person name="Wei J.T."/>
            <person name="Ye R.Z."/>
            <person name="Que T.C."/>
            <person name="Du C.H."/>
            <person name="Zhou Y.H."/>
            <person name="Cheng J.X."/>
            <person name="Dai P.F."/>
            <person name="Guo W.B."/>
            <person name="Han X.H."/>
            <person name="Huang E.J."/>
            <person name="Li L.F."/>
            <person name="Wei W."/>
            <person name="Gao Y.C."/>
            <person name="Liu J.Z."/>
            <person name="Shao H.Z."/>
            <person name="Wang X."/>
            <person name="Wang C.C."/>
            <person name="Yang T.C."/>
            <person name="Huo Q.B."/>
            <person name="Li W."/>
            <person name="Chen H.Y."/>
            <person name="Chen S.E."/>
            <person name="Zhou L.G."/>
            <person name="Ni X.B."/>
            <person name="Tian J.H."/>
            <person name="Sheng Y."/>
            <person name="Liu T."/>
            <person name="Pan Y.S."/>
            <person name="Xia L.Y."/>
            <person name="Li J."/>
            <person name="Zhao F."/>
            <person name="Cao W.C."/>
        </authorList>
    </citation>
    <scope>NUCLEOTIDE SEQUENCE [LARGE SCALE GENOMIC DNA]</scope>
    <source>
        <strain evidence="2">HaeL-2018</strain>
    </source>
</reference>
<gene>
    <name evidence="2" type="ORF">HPB48_010485</name>
</gene>
<comment type="caution">
    <text evidence="2">The sequence shown here is derived from an EMBL/GenBank/DDBJ whole genome shotgun (WGS) entry which is preliminary data.</text>
</comment>
<dbReference type="Pfam" id="PF00595">
    <property type="entry name" value="PDZ"/>
    <property type="match status" value="1"/>
</dbReference>
<evidence type="ECO:0000313" key="2">
    <source>
        <dbReference type="EMBL" id="KAH9382521.1"/>
    </source>
</evidence>
<dbReference type="InterPro" id="IPR036034">
    <property type="entry name" value="PDZ_sf"/>
</dbReference>
<proteinExistence type="predicted"/>
<dbReference type="SUPFAM" id="SSF50156">
    <property type="entry name" value="PDZ domain-like"/>
    <property type="match status" value="1"/>
</dbReference>
<evidence type="ECO:0000313" key="3">
    <source>
        <dbReference type="Proteomes" id="UP000821853"/>
    </source>
</evidence>
<dbReference type="AlphaFoldDB" id="A0A9J6H678"/>
<sequence length="99" mass="10767">MTCFWLYVCARQQADAKVVGGHGLVFPGDMVAMIDGAALESLTIEQVLQMLSQKKSEVTLTILPLSPMRDTRILVQKLQEQTISDANTPSKTTGATLTN</sequence>